<dbReference type="CDD" id="cd02947">
    <property type="entry name" value="TRX_family"/>
    <property type="match status" value="1"/>
</dbReference>
<protein>
    <submittedName>
        <fullName evidence="7">Thioredoxin</fullName>
    </submittedName>
</protein>
<dbReference type="PANTHER" id="PTHR45663">
    <property type="entry name" value="GEO12009P1"/>
    <property type="match status" value="1"/>
</dbReference>
<dbReference type="SMART" id="SM00450">
    <property type="entry name" value="RHOD"/>
    <property type="match status" value="1"/>
</dbReference>
<proteinExistence type="predicted"/>
<evidence type="ECO:0000259" key="5">
    <source>
        <dbReference type="PROSITE" id="PS50206"/>
    </source>
</evidence>
<evidence type="ECO:0000256" key="4">
    <source>
        <dbReference type="ARBA" id="ARBA00023284"/>
    </source>
</evidence>
<dbReference type="AlphaFoldDB" id="A0A0J7LNF7"/>
<dbReference type="InterPro" id="IPR001763">
    <property type="entry name" value="Rhodanese-like_dom"/>
</dbReference>
<reference evidence="7 8" key="1">
    <citation type="journal article" date="2004" name="Int. J. Syst. Evol. Microbiol.">
        <title>Kaistella koreensis gen. nov., sp. nov., a novel member of the Chryseobacterium-Bergeyella-Riemerella branch.</title>
        <authorList>
            <person name="Kim M.K."/>
            <person name="Im W.T."/>
            <person name="Shin Y.K."/>
            <person name="Lim J.H."/>
            <person name="Kim S.H."/>
            <person name="Lee B.C."/>
            <person name="Park M.Y."/>
            <person name="Lee K.Y."/>
            <person name="Lee S.T."/>
        </authorList>
    </citation>
    <scope>NUCLEOTIDE SEQUENCE [LARGE SCALE GENOMIC DNA]</scope>
    <source>
        <strain evidence="7 8">CCUG 49689</strain>
    </source>
</reference>
<dbReference type="GO" id="GO:0015035">
    <property type="term" value="F:protein-disulfide reductase activity"/>
    <property type="evidence" value="ECO:0007669"/>
    <property type="project" value="TreeGrafter"/>
</dbReference>
<dbReference type="STRING" id="1304281.ACM44_11590"/>
<dbReference type="InterPro" id="IPR036873">
    <property type="entry name" value="Rhodanese-like_dom_sf"/>
</dbReference>
<dbReference type="Pfam" id="PF00581">
    <property type="entry name" value="Rhodanese"/>
    <property type="match status" value="1"/>
</dbReference>
<dbReference type="GO" id="GO:0005737">
    <property type="term" value="C:cytoplasm"/>
    <property type="evidence" value="ECO:0007669"/>
    <property type="project" value="TreeGrafter"/>
</dbReference>
<evidence type="ECO:0000259" key="6">
    <source>
        <dbReference type="PROSITE" id="PS51352"/>
    </source>
</evidence>
<dbReference type="SUPFAM" id="SSF52833">
    <property type="entry name" value="Thioredoxin-like"/>
    <property type="match status" value="1"/>
</dbReference>
<feature type="domain" description="Thioredoxin" evidence="6">
    <location>
        <begin position="111"/>
        <end position="224"/>
    </location>
</feature>
<dbReference type="EMBL" id="LFNG01000016">
    <property type="protein sequence ID" value="KMQ70605.1"/>
    <property type="molecule type" value="Genomic_DNA"/>
</dbReference>
<evidence type="ECO:0000313" key="8">
    <source>
        <dbReference type="Proteomes" id="UP000035900"/>
    </source>
</evidence>
<dbReference type="PROSITE" id="PS50206">
    <property type="entry name" value="RHODANESE_3"/>
    <property type="match status" value="1"/>
</dbReference>
<evidence type="ECO:0000256" key="2">
    <source>
        <dbReference type="ARBA" id="ARBA00022982"/>
    </source>
</evidence>
<evidence type="ECO:0000256" key="3">
    <source>
        <dbReference type="ARBA" id="ARBA00023157"/>
    </source>
</evidence>
<keyword evidence="2" id="KW-0249">Electron transport</keyword>
<accession>A0A0J7LNF7</accession>
<dbReference type="InterPro" id="IPR036249">
    <property type="entry name" value="Thioredoxin-like_sf"/>
</dbReference>
<dbReference type="Gene3D" id="3.40.30.10">
    <property type="entry name" value="Glutaredoxin"/>
    <property type="match status" value="1"/>
</dbReference>
<dbReference type="Proteomes" id="UP000035900">
    <property type="component" value="Unassembled WGS sequence"/>
</dbReference>
<sequence length="224" mass="25215">MQGETSVSKVSEVKSDLAAPEFSELIKQNPDAVILDVRSPREFEASHIANAVNMDINGNFQSQVSQLDPSKPVFVYCLSGARSSAAVQILRNSGFTKIFHLQGGLMEWRYANLPETADKAMAKKSMTMGKYHKMLESDQLVLVDFYADWCAPCKKMEPYLKEISESMKDRVKVVRVDADANAELCKELKIGAIPVLHLYQNHKLVWENTGFVTKETVLEKINFH</sequence>
<dbReference type="Pfam" id="PF00085">
    <property type="entry name" value="Thioredoxin"/>
    <property type="match status" value="1"/>
</dbReference>
<dbReference type="PATRIC" id="fig|1304281.5.peg.2487"/>
<organism evidence="7 8">
    <name type="scientific">Chryseobacterium koreense CCUG 49689</name>
    <dbReference type="NCBI Taxonomy" id="1304281"/>
    <lineage>
        <taxon>Bacteria</taxon>
        <taxon>Pseudomonadati</taxon>
        <taxon>Bacteroidota</taxon>
        <taxon>Flavobacteriia</taxon>
        <taxon>Flavobacteriales</taxon>
        <taxon>Weeksellaceae</taxon>
        <taxon>Chryseobacterium group</taxon>
        <taxon>Chryseobacterium</taxon>
    </lineage>
</organism>
<dbReference type="PANTHER" id="PTHR45663:SF11">
    <property type="entry name" value="GEO12009P1"/>
    <property type="match status" value="1"/>
</dbReference>
<evidence type="ECO:0000256" key="1">
    <source>
        <dbReference type="ARBA" id="ARBA00022448"/>
    </source>
</evidence>
<keyword evidence="8" id="KW-1185">Reference proteome</keyword>
<name>A0A0J7LNF7_9FLAO</name>
<gene>
    <name evidence="7" type="ORF">ACM44_11590</name>
</gene>
<dbReference type="SUPFAM" id="SSF52821">
    <property type="entry name" value="Rhodanese/Cell cycle control phosphatase"/>
    <property type="match status" value="1"/>
</dbReference>
<dbReference type="InterPro" id="IPR013766">
    <property type="entry name" value="Thioredoxin_domain"/>
</dbReference>
<dbReference type="Gene3D" id="3.40.250.10">
    <property type="entry name" value="Rhodanese-like domain"/>
    <property type="match status" value="1"/>
</dbReference>
<dbReference type="InterPro" id="IPR017937">
    <property type="entry name" value="Thioredoxin_CS"/>
</dbReference>
<feature type="domain" description="Rhodanese" evidence="5">
    <location>
        <begin position="28"/>
        <end position="117"/>
    </location>
</feature>
<dbReference type="PROSITE" id="PS51352">
    <property type="entry name" value="THIOREDOXIN_2"/>
    <property type="match status" value="1"/>
</dbReference>
<dbReference type="PROSITE" id="PS00194">
    <property type="entry name" value="THIOREDOXIN_1"/>
    <property type="match status" value="1"/>
</dbReference>
<keyword evidence="1" id="KW-0813">Transport</keyword>
<comment type="caution">
    <text evidence="7">The sequence shown here is derived from an EMBL/GenBank/DDBJ whole genome shotgun (WGS) entry which is preliminary data.</text>
</comment>
<keyword evidence="4" id="KW-0676">Redox-active center</keyword>
<keyword evidence="3" id="KW-1015">Disulfide bond</keyword>
<dbReference type="CDD" id="cd00158">
    <property type="entry name" value="RHOD"/>
    <property type="match status" value="1"/>
</dbReference>
<evidence type="ECO:0000313" key="7">
    <source>
        <dbReference type="EMBL" id="KMQ70605.1"/>
    </source>
</evidence>